<organism evidence="2">
    <name type="scientific">Anopheles funestus</name>
    <name type="common">African malaria mosquito</name>
    <dbReference type="NCBI Taxonomy" id="62324"/>
    <lineage>
        <taxon>Eukaryota</taxon>
        <taxon>Metazoa</taxon>
        <taxon>Ecdysozoa</taxon>
        <taxon>Arthropoda</taxon>
        <taxon>Hexapoda</taxon>
        <taxon>Insecta</taxon>
        <taxon>Pterygota</taxon>
        <taxon>Neoptera</taxon>
        <taxon>Endopterygota</taxon>
        <taxon>Diptera</taxon>
        <taxon>Nematocera</taxon>
        <taxon>Culicoidea</taxon>
        <taxon>Culicidae</taxon>
        <taxon>Anophelinae</taxon>
        <taxon>Anopheles</taxon>
    </lineage>
</organism>
<evidence type="ECO:0000256" key="1">
    <source>
        <dbReference type="SAM" id="Coils"/>
    </source>
</evidence>
<sequence length="200" mass="23135">MDSILPKTIYLQAYCQFRDLFRTFQTGGLSNAPISFDKNAMNKLYPREPPTSPVEIHPIQWLDDTHEQRENDQNISNIGNVNLHVSKTVPETQCKMCNAKNCTILEMQEQINALTSQNETLKNLLQTSSENLHSSEQQCKVLSKNIQHIENTSIPVEEIPSRMKHLLKDVVTPNQIDLITKEKQRVMWTREEISRAYTLR</sequence>
<accession>A0A182RUM7</accession>
<feature type="coiled-coil region" evidence="1">
    <location>
        <begin position="104"/>
        <end position="152"/>
    </location>
</feature>
<evidence type="ECO:0000313" key="2">
    <source>
        <dbReference type="EnsemblMetazoa" id="AFUN009986-PA"/>
    </source>
</evidence>
<keyword evidence="1" id="KW-0175">Coiled coil</keyword>
<dbReference type="AlphaFoldDB" id="A0A182RUM7"/>
<dbReference type="VEuPathDB" id="VectorBase:AFUN009986"/>
<reference evidence="2" key="1">
    <citation type="submission" date="2020-05" db="UniProtKB">
        <authorList>
            <consortium name="EnsemblMetazoa"/>
        </authorList>
    </citation>
    <scope>IDENTIFICATION</scope>
    <source>
        <strain evidence="2">FUMOZ</strain>
    </source>
</reference>
<name>A0A182RUM7_ANOFN</name>
<protein>
    <submittedName>
        <fullName evidence="2">Uncharacterized protein</fullName>
    </submittedName>
</protein>
<dbReference type="EnsemblMetazoa" id="AFUN009986-RA">
    <property type="protein sequence ID" value="AFUN009986-PA"/>
    <property type="gene ID" value="AFUN009986"/>
</dbReference>
<proteinExistence type="predicted"/>